<sequence length="232" mass="25571">MSGERVRTLADVYACADQAYVEALAEMADLRVKGWWEDYAGKIGAAALDLAELEHHACALRNFGVAHLPGLLQTEEYARAVFGTAIPEHLPAQLRLGLSFRMRRRDVLDRDDPPQCTFLVHELALRLDFGGPAVMRLQLNRLLEASERPGIEVRAIPIAAGGFAMVGASSIEYADGPVPQLDTVVYDTATGAHFLDAPAVLDKYRTVLRRMERIALSRSATRDFVSNIVKQL</sequence>
<keyword evidence="3" id="KW-1185">Reference proteome</keyword>
<evidence type="ECO:0000313" key="3">
    <source>
        <dbReference type="Proteomes" id="UP001183388"/>
    </source>
</evidence>
<name>A0ABU2L1E9_9ACTN</name>
<accession>A0ABU2L1E9</accession>
<comment type="caution">
    <text evidence="2">The sequence shown here is derived from an EMBL/GenBank/DDBJ whole genome shotgun (WGS) entry which is preliminary data.</text>
</comment>
<dbReference type="Pfam" id="PF19054">
    <property type="entry name" value="DUF5753"/>
    <property type="match status" value="1"/>
</dbReference>
<evidence type="ECO:0000259" key="1">
    <source>
        <dbReference type="Pfam" id="PF19054"/>
    </source>
</evidence>
<organism evidence="2 3">
    <name type="scientific">Streptomyces boetiae</name>
    <dbReference type="NCBI Taxonomy" id="3075541"/>
    <lineage>
        <taxon>Bacteria</taxon>
        <taxon>Bacillati</taxon>
        <taxon>Actinomycetota</taxon>
        <taxon>Actinomycetes</taxon>
        <taxon>Kitasatosporales</taxon>
        <taxon>Streptomycetaceae</taxon>
        <taxon>Streptomyces</taxon>
    </lineage>
</organism>
<dbReference type="InterPro" id="IPR043917">
    <property type="entry name" value="DUF5753"/>
</dbReference>
<dbReference type="EMBL" id="JAVREN010000001">
    <property type="protein sequence ID" value="MDT0305384.1"/>
    <property type="molecule type" value="Genomic_DNA"/>
</dbReference>
<feature type="domain" description="DUF5753" evidence="1">
    <location>
        <begin position="49"/>
        <end position="226"/>
    </location>
</feature>
<gene>
    <name evidence="2" type="ORF">RM780_00185</name>
</gene>
<reference evidence="3" key="1">
    <citation type="submission" date="2023-07" db="EMBL/GenBank/DDBJ databases">
        <title>30 novel species of actinomycetes from the DSMZ collection.</title>
        <authorList>
            <person name="Nouioui I."/>
        </authorList>
    </citation>
    <scope>NUCLEOTIDE SEQUENCE [LARGE SCALE GENOMIC DNA]</scope>
    <source>
        <strain evidence="3">DSM 44917</strain>
    </source>
</reference>
<dbReference type="RefSeq" id="WP_311628302.1">
    <property type="nucleotide sequence ID" value="NZ_JAVREN010000001.1"/>
</dbReference>
<evidence type="ECO:0000313" key="2">
    <source>
        <dbReference type="EMBL" id="MDT0305384.1"/>
    </source>
</evidence>
<dbReference type="Proteomes" id="UP001183388">
    <property type="component" value="Unassembled WGS sequence"/>
</dbReference>
<proteinExistence type="predicted"/>
<protein>
    <submittedName>
        <fullName evidence="2">DUF5753 domain-containing protein</fullName>
    </submittedName>
</protein>